<dbReference type="PANTHER" id="PTHR43329">
    <property type="entry name" value="EPOXIDE HYDROLASE"/>
    <property type="match status" value="1"/>
</dbReference>
<proteinExistence type="predicted"/>
<evidence type="ECO:0000313" key="3">
    <source>
        <dbReference type="EMBL" id="QDZ40343.1"/>
    </source>
</evidence>
<dbReference type="EMBL" id="CP042326">
    <property type="protein sequence ID" value="QDZ40343.1"/>
    <property type="molecule type" value="Genomic_DNA"/>
</dbReference>
<name>A0A5B8NM04_9CHRO</name>
<dbReference type="OrthoDB" id="9773293at2"/>
<dbReference type="Pfam" id="PF00561">
    <property type="entry name" value="Abhydrolase_1"/>
    <property type="match status" value="1"/>
</dbReference>
<gene>
    <name evidence="3" type="ORF">FRE64_10500</name>
</gene>
<dbReference type="RefSeq" id="WP_146296026.1">
    <property type="nucleotide sequence ID" value="NZ_CP042326.1"/>
</dbReference>
<dbReference type="Proteomes" id="UP000318453">
    <property type="component" value="Chromosome"/>
</dbReference>
<accession>A0A5B8NM04</accession>
<dbReference type="InterPro" id="IPR029058">
    <property type="entry name" value="AB_hydrolase_fold"/>
</dbReference>
<dbReference type="PRINTS" id="PR00412">
    <property type="entry name" value="EPOXHYDRLASE"/>
</dbReference>
<evidence type="ECO:0000256" key="1">
    <source>
        <dbReference type="ARBA" id="ARBA00022801"/>
    </source>
</evidence>
<keyword evidence="1 3" id="KW-0378">Hydrolase</keyword>
<organism evidence="3 4">
    <name type="scientific">Euhalothece natronophila Z-M001</name>
    <dbReference type="NCBI Taxonomy" id="522448"/>
    <lineage>
        <taxon>Bacteria</taxon>
        <taxon>Bacillati</taxon>
        <taxon>Cyanobacteriota</taxon>
        <taxon>Cyanophyceae</taxon>
        <taxon>Oscillatoriophycideae</taxon>
        <taxon>Chroococcales</taxon>
        <taxon>Halothecacae</taxon>
        <taxon>Halothece cluster</taxon>
        <taxon>Euhalothece</taxon>
    </lineage>
</organism>
<dbReference type="InterPro" id="IPR000639">
    <property type="entry name" value="Epox_hydrolase-like"/>
</dbReference>
<keyword evidence="4" id="KW-1185">Reference proteome</keyword>
<protein>
    <submittedName>
        <fullName evidence="3">Alpha/beta hydrolase</fullName>
    </submittedName>
</protein>
<dbReference type="KEGG" id="enn:FRE64_10500"/>
<evidence type="ECO:0000259" key="2">
    <source>
        <dbReference type="Pfam" id="PF00561"/>
    </source>
</evidence>
<dbReference type="Gene3D" id="3.40.50.1820">
    <property type="entry name" value="alpha/beta hydrolase"/>
    <property type="match status" value="1"/>
</dbReference>
<dbReference type="SUPFAM" id="SSF53474">
    <property type="entry name" value="alpha/beta-Hydrolases"/>
    <property type="match status" value="1"/>
</dbReference>
<dbReference type="InterPro" id="IPR000073">
    <property type="entry name" value="AB_hydrolase_1"/>
</dbReference>
<evidence type="ECO:0000313" key="4">
    <source>
        <dbReference type="Proteomes" id="UP000318453"/>
    </source>
</evidence>
<dbReference type="GO" id="GO:0016787">
    <property type="term" value="F:hydrolase activity"/>
    <property type="evidence" value="ECO:0007669"/>
    <property type="project" value="UniProtKB-KW"/>
</dbReference>
<reference evidence="3" key="1">
    <citation type="submission" date="2019-08" db="EMBL/GenBank/DDBJ databases">
        <title>Carotenoids and Carotenoid Binding Proteins in the Halophilic Cyanobacterium Euhalothece sp. ZM00.</title>
        <authorList>
            <person name="Cho S.M."/>
            <person name="Song J.Y."/>
            <person name="Park Y.-I."/>
        </authorList>
    </citation>
    <scope>NUCLEOTIDE SEQUENCE [LARGE SCALE GENOMIC DNA]</scope>
    <source>
        <strain evidence="3">Z-M001</strain>
    </source>
</reference>
<dbReference type="AlphaFoldDB" id="A0A5B8NM04"/>
<sequence>MLARIQKNWKQGFIPTNNIQLHYVSQGEGPLMVMLHGFPEFWYSWRYQIPEFAQSYQVVAPDLRGYNDSEKPQEISAYAMTELVEDVKGIIEGFGNQKGILVGHDWGGAIAWHFAYAYPEMLEKLIIMNLPHPAEFSKGLKTPQQLLKSWYIFFFQLPFLPEWFLSGNDYSAIAAAFREMAIDQTAFTQKDIEAFKEAAAKRGALTAMINYYRCAFRDLLEVSNRNWGVLEIPTLMIWGEQDAALGKELTYGTKNYVKDLRVRYIPNCSHWVQQEQPELVNHYMREFLQETFA</sequence>
<feature type="domain" description="AB hydrolase-1" evidence="2">
    <location>
        <begin position="30"/>
        <end position="275"/>
    </location>
</feature>
<dbReference type="PRINTS" id="PR00111">
    <property type="entry name" value="ABHYDROLASE"/>
</dbReference>